<evidence type="ECO:0000256" key="1">
    <source>
        <dbReference type="SAM" id="MobiDB-lite"/>
    </source>
</evidence>
<organism evidence="2 3">
    <name type="scientific">Kibdelosporangium aridum</name>
    <dbReference type="NCBI Taxonomy" id="2030"/>
    <lineage>
        <taxon>Bacteria</taxon>
        <taxon>Bacillati</taxon>
        <taxon>Actinomycetota</taxon>
        <taxon>Actinomycetes</taxon>
        <taxon>Pseudonocardiales</taxon>
        <taxon>Pseudonocardiaceae</taxon>
        <taxon>Kibdelosporangium</taxon>
    </lineage>
</organism>
<evidence type="ECO:0000313" key="2">
    <source>
        <dbReference type="EMBL" id="RSM79977.1"/>
    </source>
</evidence>
<comment type="caution">
    <text evidence="2">The sequence shown here is derived from an EMBL/GenBank/DDBJ whole genome shotgun (WGS) entry which is preliminary data.</text>
</comment>
<gene>
    <name evidence="2" type="ORF">DMH04_30715</name>
</gene>
<accession>A0A428Z2Q9</accession>
<name>A0A428Z2Q9_KIBAR</name>
<reference evidence="2 3" key="1">
    <citation type="submission" date="2018-05" db="EMBL/GenBank/DDBJ databases">
        <title>Evolution of GPA BGCs.</title>
        <authorList>
            <person name="Waglechner N."/>
            <person name="Wright G.D."/>
        </authorList>
    </citation>
    <scope>NUCLEOTIDE SEQUENCE [LARGE SCALE GENOMIC DNA]</scope>
    <source>
        <strain evidence="2 3">A82846</strain>
    </source>
</reference>
<feature type="region of interest" description="Disordered" evidence="1">
    <location>
        <begin position="48"/>
        <end position="71"/>
    </location>
</feature>
<sequence>MSVTSSLPIGGRPGGCGCRHRAAISVRCQRDNVAGVTIRWMRKTLLGGKNSPVELRKPDRQEQVPSHAWGS</sequence>
<evidence type="ECO:0000313" key="3">
    <source>
        <dbReference type="Proteomes" id="UP000287547"/>
    </source>
</evidence>
<dbReference type="EMBL" id="QHKI01000031">
    <property type="protein sequence ID" value="RSM79977.1"/>
    <property type="molecule type" value="Genomic_DNA"/>
</dbReference>
<proteinExistence type="predicted"/>
<protein>
    <submittedName>
        <fullName evidence="2">Uncharacterized protein</fullName>
    </submittedName>
</protein>
<dbReference type="Proteomes" id="UP000287547">
    <property type="component" value="Unassembled WGS sequence"/>
</dbReference>
<dbReference type="AlphaFoldDB" id="A0A428Z2Q9"/>